<accession>A0ABT7QKX5</accession>
<protein>
    <submittedName>
        <fullName evidence="1">Esterase</fullName>
    </submittedName>
</protein>
<dbReference type="Gene3D" id="3.40.50.1820">
    <property type="entry name" value="alpha/beta hydrolase"/>
    <property type="match status" value="1"/>
</dbReference>
<proteinExistence type="predicted"/>
<evidence type="ECO:0000313" key="2">
    <source>
        <dbReference type="Proteomes" id="UP001168167"/>
    </source>
</evidence>
<dbReference type="EMBL" id="JANQAO010000001">
    <property type="protein sequence ID" value="MDM5147250.1"/>
    <property type="molecule type" value="Genomic_DNA"/>
</dbReference>
<comment type="caution">
    <text evidence="1">The sequence shown here is derived from an EMBL/GenBank/DDBJ whole genome shotgun (WGS) entry which is preliminary data.</text>
</comment>
<name>A0ABT7QKX5_9GAMM</name>
<organism evidence="1 2">
    <name type="scientific">Candidatus Doriopsillibacter californiensis</name>
    <dbReference type="NCBI Taxonomy" id="2970740"/>
    <lineage>
        <taxon>Bacteria</taxon>
        <taxon>Pseudomonadati</taxon>
        <taxon>Pseudomonadota</taxon>
        <taxon>Gammaproteobacteria</taxon>
        <taxon>Candidatus Tethybacterales</taxon>
        <taxon>Candidatus Persebacteraceae</taxon>
        <taxon>Candidatus Doriopsillibacter</taxon>
    </lineage>
</organism>
<gene>
    <name evidence="1" type="ORF">NQX30_02525</name>
</gene>
<dbReference type="Proteomes" id="UP001168167">
    <property type="component" value="Unassembled WGS sequence"/>
</dbReference>
<dbReference type="Pfam" id="PF05728">
    <property type="entry name" value="UPF0227"/>
    <property type="match status" value="1"/>
</dbReference>
<keyword evidence="2" id="KW-1185">Reference proteome</keyword>
<dbReference type="PANTHER" id="PTHR35602:SF3">
    <property type="entry name" value="ESTERASE YQIA"/>
    <property type="match status" value="1"/>
</dbReference>
<sequence length="186" mass="20818">MIIYLHGLNSSPLSSKAILLAEYCAAHGIDCAVPQLRHRPSQAVAQIKSILQDGGNHTLVGSSMGGYYATWFCERYDTVRAVLVNPAVRLADKLSDYVGKEQKLYHSDESYQFTNVHVQELRELEVMRAAQLEKYILMVQTGDEVLDHREAVTYYAGVQQIVEDGGNHSFVGFERHLPTIVAHAQK</sequence>
<dbReference type="InterPro" id="IPR008886">
    <property type="entry name" value="UPF0227/Esterase_YqiA"/>
</dbReference>
<dbReference type="SUPFAM" id="SSF53474">
    <property type="entry name" value="alpha/beta-Hydrolases"/>
    <property type="match status" value="1"/>
</dbReference>
<dbReference type="InterPro" id="IPR029058">
    <property type="entry name" value="AB_hydrolase_fold"/>
</dbReference>
<evidence type="ECO:0000313" key="1">
    <source>
        <dbReference type="EMBL" id="MDM5147250.1"/>
    </source>
</evidence>
<dbReference type="PANTHER" id="PTHR35602">
    <property type="entry name" value="ESTERASE YQIA-RELATED"/>
    <property type="match status" value="1"/>
</dbReference>
<reference evidence="1" key="1">
    <citation type="submission" date="2022-08" db="EMBL/GenBank/DDBJ databases">
        <authorList>
            <person name="Dzunkova M."/>
            <person name="La Clair J."/>
            <person name="Tyml T."/>
            <person name="Doud D."/>
            <person name="Schulz F."/>
            <person name="Piquer S."/>
            <person name="Porcel Sanchis D."/>
            <person name="Osborn A."/>
            <person name="Robinson D."/>
            <person name="Louie K.B."/>
            <person name="Bowen B.P."/>
            <person name="Bowers R."/>
            <person name="Lee J."/>
            <person name="Arnau Llombart V."/>
            <person name="Diaz Villanueva W."/>
            <person name="Gosliner T."/>
            <person name="Northen T."/>
            <person name="Cheng J.-F."/>
            <person name="Burkart M.D."/>
            <person name="Woyke T."/>
        </authorList>
    </citation>
    <scope>NUCLEOTIDE SEQUENCE</scope>
    <source>
        <strain evidence="1">Df01</strain>
    </source>
</reference>
<reference evidence="1" key="2">
    <citation type="journal article" date="2023" name="Microbiome">
        <title>Synthase-selected sorting approach identifies a beta-lactone synthase in a nudibranch symbiotic bacterium.</title>
        <authorList>
            <person name="Dzunkova M."/>
            <person name="La Clair J.J."/>
            <person name="Tyml T."/>
            <person name="Doud D."/>
            <person name="Schulz F."/>
            <person name="Piquer-Esteban S."/>
            <person name="Porcel Sanchis D."/>
            <person name="Osborn A."/>
            <person name="Robinson D."/>
            <person name="Louie K.B."/>
            <person name="Bowen B.P."/>
            <person name="Bowers R.M."/>
            <person name="Lee J."/>
            <person name="Arnau V."/>
            <person name="Diaz-Villanueva W."/>
            <person name="Stepanauskas R."/>
            <person name="Gosliner T."/>
            <person name="Date S.V."/>
            <person name="Northen T.R."/>
            <person name="Cheng J.F."/>
            <person name="Burkart M.D."/>
            <person name="Woyke T."/>
        </authorList>
    </citation>
    <scope>NUCLEOTIDE SEQUENCE</scope>
    <source>
        <strain evidence="1">Df01</strain>
    </source>
</reference>